<keyword evidence="9 19" id="KW-0808">Transferase</keyword>
<dbReference type="EC" id="2.7.8.26" evidence="5 19"/>
<protein>
    <recommendedName>
        <fullName evidence="6 19">Adenosylcobinamide-GDP ribazoletransferase</fullName>
        <ecNumber evidence="5 19">2.7.8.26</ecNumber>
    </recommendedName>
    <alternativeName>
        <fullName evidence="16 19">Cobalamin synthase</fullName>
    </alternativeName>
    <alternativeName>
        <fullName evidence="15 19">Cobalamin-5'-phosphate synthase</fullName>
    </alternativeName>
</protein>
<evidence type="ECO:0000256" key="1">
    <source>
        <dbReference type="ARBA" id="ARBA00001946"/>
    </source>
</evidence>
<dbReference type="HAMAP" id="MF_00719">
    <property type="entry name" value="CobS"/>
    <property type="match status" value="1"/>
</dbReference>
<gene>
    <name evidence="19" type="primary">cobS</name>
    <name evidence="20" type="ORF">SAMN02745217_00487</name>
</gene>
<evidence type="ECO:0000256" key="17">
    <source>
        <dbReference type="ARBA" id="ARBA00048623"/>
    </source>
</evidence>
<comment type="cofactor">
    <cofactor evidence="1 19">
        <name>Mg(2+)</name>
        <dbReference type="ChEBI" id="CHEBI:18420"/>
    </cofactor>
</comment>
<evidence type="ECO:0000256" key="5">
    <source>
        <dbReference type="ARBA" id="ARBA00013200"/>
    </source>
</evidence>
<feature type="transmembrane region" description="Helical" evidence="19">
    <location>
        <begin position="234"/>
        <end position="255"/>
    </location>
</feature>
<name>A0A1M7XYN1_9FIRM</name>
<organism evidence="20 21">
    <name type="scientific">Anaerocolumna xylanovorans DSM 12503</name>
    <dbReference type="NCBI Taxonomy" id="1121345"/>
    <lineage>
        <taxon>Bacteria</taxon>
        <taxon>Bacillati</taxon>
        <taxon>Bacillota</taxon>
        <taxon>Clostridia</taxon>
        <taxon>Lachnospirales</taxon>
        <taxon>Lachnospiraceae</taxon>
        <taxon>Anaerocolumna</taxon>
    </lineage>
</organism>
<dbReference type="Pfam" id="PF02654">
    <property type="entry name" value="CobS"/>
    <property type="match status" value="1"/>
</dbReference>
<comment type="similarity">
    <text evidence="4 19">Belongs to the CobS family.</text>
</comment>
<dbReference type="UniPathway" id="UPA00148">
    <property type="reaction ID" value="UER00238"/>
</dbReference>
<dbReference type="GO" id="GO:0051073">
    <property type="term" value="F:adenosylcobinamide-GDP ribazoletransferase activity"/>
    <property type="evidence" value="ECO:0007669"/>
    <property type="project" value="UniProtKB-UniRule"/>
</dbReference>
<evidence type="ECO:0000256" key="2">
    <source>
        <dbReference type="ARBA" id="ARBA00004651"/>
    </source>
</evidence>
<comment type="pathway">
    <text evidence="3 19">Cofactor biosynthesis; adenosylcobalamin biosynthesis; adenosylcobalamin from cob(II)yrinate a,c-diamide: step 7/7.</text>
</comment>
<keyword evidence="11 19" id="KW-0460">Magnesium</keyword>
<evidence type="ECO:0000313" key="21">
    <source>
        <dbReference type="Proteomes" id="UP000184612"/>
    </source>
</evidence>
<reference evidence="20 21" key="1">
    <citation type="submission" date="2016-12" db="EMBL/GenBank/DDBJ databases">
        <authorList>
            <person name="Song W.-J."/>
            <person name="Kurnit D.M."/>
        </authorList>
    </citation>
    <scope>NUCLEOTIDE SEQUENCE [LARGE SCALE GENOMIC DNA]</scope>
    <source>
        <strain evidence="20 21">DSM 12503</strain>
    </source>
</reference>
<keyword evidence="8 19" id="KW-0169">Cobalamin biosynthesis</keyword>
<evidence type="ECO:0000256" key="13">
    <source>
        <dbReference type="ARBA" id="ARBA00023136"/>
    </source>
</evidence>
<evidence type="ECO:0000256" key="9">
    <source>
        <dbReference type="ARBA" id="ARBA00022679"/>
    </source>
</evidence>
<keyword evidence="12 19" id="KW-1133">Transmembrane helix</keyword>
<feature type="transmembrane region" description="Helical" evidence="19">
    <location>
        <begin position="29"/>
        <end position="50"/>
    </location>
</feature>
<comment type="catalytic activity">
    <reaction evidence="17 19">
        <text>alpha-ribazole + adenosylcob(III)inamide-GDP = adenosylcob(III)alamin + GMP + H(+)</text>
        <dbReference type="Rhea" id="RHEA:16049"/>
        <dbReference type="ChEBI" id="CHEBI:10329"/>
        <dbReference type="ChEBI" id="CHEBI:15378"/>
        <dbReference type="ChEBI" id="CHEBI:18408"/>
        <dbReference type="ChEBI" id="CHEBI:58115"/>
        <dbReference type="ChEBI" id="CHEBI:60487"/>
        <dbReference type="EC" id="2.7.8.26"/>
    </reaction>
</comment>
<proteinExistence type="inferred from homology"/>
<evidence type="ECO:0000256" key="11">
    <source>
        <dbReference type="ARBA" id="ARBA00022842"/>
    </source>
</evidence>
<evidence type="ECO:0000256" key="15">
    <source>
        <dbReference type="ARBA" id="ARBA00032605"/>
    </source>
</evidence>
<keyword evidence="13 19" id="KW-0472">Membrane</keyword>
<dbReference type="GO" id="GO:0005886">
    <property type="term" value="C:plasma membrane"/>
    <property type="evidence" value="ECO:0007669"/>
    <property type="project" value="UniProtKB-SubCell"/>
</dbReference>
<dbReference type="GO" id="GO:0008818">
    <property type="term" value="F:cobalamin 5'-phosphate synthase activity"/>
    <property type="evidence" value="ECO:0007669"/>
    <property type="project" value="UniProtKB-UniRule"/>
</dbReference>
<comment type="subcellular location">
    <subcellularLocation>
        <location evidence="2 19">Cell membrane</location>
        <topology evidence="2 19">Multi-pass membrane protein</topology>
    </subcellularLocation>
</comment>
<evidence type="ECO:0000256" key="3">
    <source>
        <dbReference type="ARBA" id="ARBA00004663"/>
    </source>
</evidence>
<dbReference type="OrthoDB" id="9794626at2"/>
<comment type="catalytic activity">
    <reaction evidence="18 19">
        <text>alpha-ribazole 5'-phosphate + adenosylcob(III)inamide-GDP = adenosylcob(III)alamin 5'-phosphate + GMP + H(+)</text>
        <dbReference type="Rhea" id="RHEA:23560"/>
        <dbReference type="ChEBI" id="CHEBI:15378"/>
        <dbReference type="ChEBI" id="CHEBI:57918"/>
        <dbReference type="ChEBI" id="CHEBI:58115"/>
        <dbReference type="ChEBI" id="CHEBI:60487"/>
        <dbReference type="ChEBI" id="CHEBI:60493"/>
        <dbReference type="EC" id="2.7.8.26"/>
    </reaction>
</comment>
<evidence type="ECO:0000256" key="14">
    <source>
        <dbReference type="ARBA" id="ARBA00025228"/>
    </source>
</evidence>
<dbReference type="PANTHER" id="PTHR34148">
    <property type="entry name" value="ADENOSYLCOBINAMIDE-GDP RIBAZOLETRANSFERASE"/>
    <property type="match status" value="1"/>
</dbReference>
<feature type="transmembrane region" description="Helical" evidence="19">
    <location>
        <begin position="109"/>
        <end position="128"/>
    </location>
</feature>
<dbReference type="PANTHER" id="PTHR34148:SF1">
    <property type="entry name" value="ADENOSYLCOBINAMIDE-GDP RIBAZOLETRANSFERASE"/>
    <property type="match status" value="1"/>
</dbReference>
<keyword evidence="21" id="KW-1185">Reference proteome</keyword>
<evidence type="ECO:0000256" key="8">
    <source>
        <dbReference type="ARBA" id="ARBA00022573"/>
    </source>
</evidence>
<evidence type="ECO:0000256" key="4">
    <source>
        <dbReference type="ARBA" id="ARBA00010561"/>
    </source>
</evidence>
<dbReference type="Proteomes" id="UP000184612">
    <property type="component" value="Unassembled WGS sequence"/>
</dbReference>
<dbReference type="STRING" id="1121345.SAMN02745217_00487"/>
<dbReference type="AlphaFoldDB" id="A0A1M7XYN1"/>
<feature type="transmembrane region" description="Helical" evidence="19">
    <location>
        <begin position="187"/>
        <end position="214"/>
    </location>
</feature>
<evidence type="ECO:0000256" key="19">
    <source>
        <dbReference type="HAMAP-Rule" id="MF_00719"/>
    </source>
</evidence>
<feature type="transmembrane region" description="Helical" evidence="19">
    <location>
        <begin position="62"/>
        <end position="81"/>
    </location>
</feature>
<dbReference type="GO" id="GO:0009236">
    <property type="term" value="P:cobalamin biosynthetic process"/>
    <property type="evidence" value="ECO:0007669"/>
    <property type="project" value="UniProtKB-UniRule"/>
</dbReference>
<evidence type="ECO:0000256" key="12">
    <source>
        <dbReference type="ARBA" id="ARBA00022989"/>
    </source>
</evidence>
<comment type="function">
    <text evidence="14 19">Joins adenosylcobinamide-GDP and alpha-ribazole to generate adenosylcobalamin (Ado-cobalamin). Also synthesizes adenosylcobalamin 5'-phosphate from adenosylcobinamide-GDP and alpha-ribazole 5'-phosphate.</text>
</comment>
<accession>A0A1M7XYN1</accession>
<keyword evidence="7 19" id="KW-1003">Cell membrane</keyword>
<evidence type="ECO:0000256" key="6">
    <source>
        <dbReference type="ARBA" id="ARBA00015850"/>
    </source>
</evidence>
<evidence type="ECO:0000256" key="18">
    <source>
        <dbReference type="ARBA" id="ARBA00049504"/>
    </source>
</evidence>
<dbReference type="RefSeq" id="WP_073587199.1">
    <property type="nucleotide sequence ID" value="NZ_FRFD01000003.1"/>
</dbReference>
<evidence type="ECO:0000256" key="10">
    <source>
        <dbReference type="ARBA" id="ARBA00022692"/>
    </source>
</evidence>
<dbReference type="InterPro" id="IPR003805">
    <property type="entry name" value="CobS"/>
</dbReference>
<sequence>MSVIKSFFISFSIYSKIPVPQFEWKDEDMKYVLCFFPWVGAVIGILTYLWGIICKDFQLGKLLFAAIGTAIPLLVSGGFHVDGFMDTMDALHSYQTRERKLEILKDSHIGAFSVIQIIFYYLIFTGAYSEIDGLRAMAAVGAGYFLSRTISGIGVVTLKCAKKEGLLYLFSSKAHEKTVKISLSIQLFLCVLFLLYLSVLTGIAVTAGAILAFLYYRYRCYKEFGGITGDTAGYLVTLCEAVTVVIVSVCCIAKLI</sequence>
<keyword evidence="10 19" id="KW-0812">Transmembrane</keyword>
<dbReference type="EMBL" id="FRFD01000003">
    <property type="protein sequence ID" value="SHO44180.1"/>
    <property type="molecule type" value="Genomic_DNA"/>
</dbReference>
<evidence type="ECO:0000256" key="16">
    <source>
        <dbReference type="ARBA" id="ARBA00032853"/>
    </source>
</evidence>
<evidence type="ECO:0000313" key="20">
    <source>
        <dbReference type="EMBL" id="SHO44180.1"/>
    </source>
</evidence>
<evidence type="ECO:0000256" key="7">
    <source>
        <dbReference type="ARBA" id="ARBA00022475"/>
    </source>
</evidence>